<comment type="caution">
    <text evidence="3">The sequence shown here is derived from an EMBL/GenBank/DDBJ whole genome shotgun (WGS) entry which is preliminary data.</text>
</comment>
<dbReference type="PROSITE" id="PS51257">
    <property type="entry name" value="PROKAR_LIPOPROTEIN"/>
    <property type="match status" value="1"/>
</dbReference>
<gene>
    <name evidence="3" type="ORF">CRI93_12580</name>
</gene>
<dbReference type="EMBL" id="PDEP01000013">
    <property type="protein sequence ID" value="PEN05527.1"/>
    <property type="molecule type" value="Genomic_DNA"/>
</dbReference>
<dbReference type="SUPFAM" id="SSF54897">
    <property type="entry name" value="Protease propeptides/inhibitors"/>
    <property type="match status" value="1"/>
</dbReference>
<dbReference type="RefSeq" id="WP_098062989.1">
    <property type="nucleotide sequence ID" value="NZ_PDEP01000013.1"/>
</dbReference>
<organism evidence="3 4">
    <name type="scientific">Longimonas halophila</name>
    <dbReference type="NCBI Taxonomy" id="1469170"/>
    <lineage>
        <taxon>Bacteria</taxon>
        <taxon>Pseudomonadati</taxon>
        <taxon>Rhodothermota</taxon>
        <taxon>Rhodothermia</taxon>
        <taxon>Rhodothermales</taxon>
        <taxon>Salisaetaceae</taxon>
        <taxon>Longimonas</taxon>
    </lineage>
</organism>
<protein>
    <recommendedName>
        <fullName evidence="2">Inhibitor I9 domain-containing protein</fullName>
    </recommendedName>
</protein>
<evidence type="ECO:0000313" key="3">
    <source>
        <dbReference type="EMBL" id="PEN05527.1"/>
    </source>
</evidence>
<reference evidence="3 4" key="1">
    <citation type="submission" date="2017-10" db="EMBL/GenBank/DDBJ databases">
        <title>Draft genome of Longimonas halophila.</title>
        <authorList>
            <person name="Goh K.M."/>
            <person name="Shamsir M.S."/>
            <person name="Lim S.W."/>
        </authorList>
    </citation>
    <scope>NUCLEOTIDE SEQUENCE [LARGE SCALE GENOMIC DNA]</scope>
    <source>
        <strain evidence="3 4">KCTC 42399</strain>
    </source>
</reference>
<dbReference type="Proteomes" id="UP000221024">
    <property type="component" value="Unassembled WGS sequence"/>
</dbReference>
<name>A0A2H3NIZ5_9BACT</name>
<dbReference type="Pfam" id="PF05922">
    <property type="entry name" value="Inhibitor_I9"/>
    <property type="match status" value="1"/>
</dbReference>
<dbReference type="AlphaFoldDB" id="A0A2H3NIZ5"/>
<evidence type="ECO:0000256" key="1">
    <source>
        <dbReference type="SAM" id="SignalP"/>
    </source>
</evidence>
<keyword evidence="4" id="KW-1185">Reference proteome</keyword>
<feature type="chain" id="PRO_5013763138" description="Inhibitor I9 domain-containing protein" evidence="1">
    <location>
        <begin position="21"/>
        <end position="122"/>
    </location>
</feature>
<accession>A0A2H3NIZ5</accession>
<sequence length="122" mass="13526">MRLPYCVIPIAATLSFLSFAGCSTNVENDLPCSDPAPLHGSPSEEIEGFIVVYQDDRAWTEEEVESTTNELATQYEFMPEHIYTASRVSGFSANFSAEALDGLRCEPVVRYVEYDMQGEIAS</sequence>
<dbReference type="InterPro" id="IPR037045">
    <property type="entry name" value="S8pro/Inhibitor_I9_sf"/>
</dbReference>
<proteinExistence type="predicted"/>
<feature type="signal peptide" evidence="1">
    <location>
        <begin position="1"/>
        <end position="20"/>
    </location>
</feature>
<feature type="domain" description="Inhibitor I9" evidence="2">
    <location>
        <begin position="65"/>
        <end position="116"/>
    </location>
</feature>
<evidence type="ECO:0000259" key="2">
    <source>
        <dbReference type="Pfam" id="PF05922"/>
    </source>
</evidence>
<keyword evidence="1" id="KW-0732">Signal</keyword>
<dbReference type="InterPro" id="IPR010259">
    <property type="entry name" value="S8pro/Inhibitor_I9"/>
</dbReference>
<evidence type="ECO:0000313" key="4">
    <source>
        <dbReference type="Proteomes" id="UP000221024"/>
    </source>
</evidence>
<dbReference type="Gene3D" id="3.30.70.80">
    <property type="entry name" value="Peptidase S8 propeptide/proteinase inhibitor I9"/>
    <property type="match status" value="1"/>
</dbReference>